<protein>
    <submittedName>
        <fullName evidence="6">Luciferase family protein</fullName>
    </submittedName>
</protein>
<dbReference type="EMBL" id="CP005960">
    <property type="protein sequence ID" value="AHZ67955.1"/>
    <property type="molecule type" value="Genomic_DNA"/>
</dbReference>
<dbReference type="PANTHER" id="PTHR30011:SF16">
    <property type="entry name" value="C2H2 FINGER DOMAIN TRANSCRIPTION FACTOR (EUROFUNG)-RELATED"/>
    <property type="match status" value="1"/>
</dbReference>
<dbReference type="InterPro" id="IPR036661">
    <property type="entry name" value="Luciferase-like_sf"/>
</dbReference>
<dbReference type="AlphaFoldDB" id="A0A024E5T9"/>
<proteinExistence type="predicted"/>
<gene>
    <name evidence="6" type="ORF">OU5_0876</name>
</gene>
<accession>A0A024E5T9</accession>
<keyword evidence="1" id="KW-0285">Flavoprotein</keyword>
<dbReference type="PANTHER" id="PTHR30011">
    <property type="entry name" value="ALKANESULFONATE MONOOXYGENASE-RELATED"/>
    <property type="match status" value="1"/>
</dbReference>
<dbReference type="KEGG" id="pman:OU5_0876"/>
<dbReference type="NCBIfam" id="TIGR03571">
    <property type="entry name" value="lucif_BA3436"/>
    <property type="match status" value="1"/>
</dbReference>
<dbReference type="HOGENOM" id="CLU_027853_0_0_6"/>
<dbReference type="Gene3D" id="3.20.20.30">
    <property type="entry name" value="Luciferase-like domain"/>
    <property type="match status" value="1"/>
</dbReference>
<evidence type="ECO:0000256" key="4">
    <source>
        <dbReference type="ARBA" id="ARBA00023033"/>
    </source>
</evidence>
<dbReference type="Proteomes" id="UP000026913">
    <property type="component" value="Chromosome"/>
</dbReference>
<evidence type="ECO:0000256" key="1">
    <source>
        <dbReference type="ARBA" id="ARBA00022630"/>
    </source>
</evidence>
<keyword evidence="3" id="KW-0560">Oxidoreductase</keyword>
<dbReference type="Pfam" id="PF00296">
    <property type="entry name" value="Bac_luciferase"/>
    <property type="match status" value="1"/>
</dbReference>
<dbReference type="GO" id="GO:0016705">
    <property type="term" value="F:oxidoreductase activity, acting on paired donors, with incorporation or reduction of molecular oxygen"/>
    <property type="evidence" value="ECO:0007669"/>
    <property type="project" value="InterPro"/>
</dbReference>
<dbReference type="Gene3D" id="3.20.20.70">
    <property type="entry name" value="Aldolase class I"/>
    <property type="match status" value="1"/>
</dbReference>
<dbReference type="InterPro" id="IPR020020">
    <property type="entry name" value="Luciferase-type_oxidoreductase"/>
</dbReference>
<organism evidence="6 7">
    <name type="scientific">Pseudomonas mandelii JR-1</name>
    <dbReference type="NCBI Taxonomy" id="1147786"/>
    <lineage>
        <taxon>Bacteria</taxon>
        <taxon>Pseudomonadati</taxon>
        <taxon>Pseudomonadota</taxon>
        <taxon>Gammaproteobacteria</taxon>
        <taxon>Pseudomonadales</taxon>
        <taxon>Pseudomonadaceae</taxon>
        <taxon>Pseudomonas</taxon>
    </lineage>
</organism>
<dbReference type="InterPro" id="IPR011251">
    <property type="entry name" value="Luciferase-like_dom"/>
</dbReference>
<evidence type="ECO:0000259" key="5">
    <source>
        <dbReference type="Pfam" id="PF00296"/>
    </source>
</evidence>
<evidence type="ECO:0000256" key="3">
    <source>
        <dbReference type="ARBA" id="ARBA00023002"/>
    </source>
</evidence>
<dbReference type="SUPFAM" id="SSF51395">
    <property type="entry name" value="FMN-linked oxidoreductases"/>
    <property type="match status" value="1"/>
</dbReference>
<name>A0A024E5T9_9PSED</name>
<keyword evidence="2" id="KW-0288">FMN</keyword>
<keyword evidence="4" id="KW-0503">Monooxygenase</keyword>
<evidence type="ECO:0000313" key="6">
    <source>
        <dbReference type="EMBL" id="AHZ67955.1"/>
    </source>
</evidence>
<reference evidence="6 7" key="1">
    <citation type="journal article" date="2012" name="J. Bacteriol.">
        <title>Genome sequence of cold-adapted Pseudomonas mandelii strain JR-1.</title>
        <authorList>
            <person name="Jang S.H."/>
            <person name="Kim J."/>
            <person name="Kim J."/>
            <person name="Hong S."/>
            <person name="Lee C."/>
        </authorList>
    </citation>
    <scope>NUCLEOTIDE SEQUENCE [LARGE SCALE GENOMIC DNA]</scope>
    <source>
        <strain evidence="6 7">JR-1</strain>
    </source>
</reference>
<dbReference type="SUPFAM" id="SSF51679">
    <property type="entry name" value="Bacterial luciferase-like"/>
    <property type="match status" value="1"/>
</dbReference>
<dbReference type="InterPro" id="IPR013785">
    <property type="entry name" value="Aldolase_TIM"/>
</dbReference>
<evidence type="ECO:0000256" key="2">
    <source>
        <dbReference type="ARBA" id="ARBA00022643"/>
    </source>
</evidence>
<evidence type="ECO:0000313" key="7">
    <source>
        <dbReference type="Proteomes" id="UP000026913"/>
    </source>
</evidence>
<dbReference type="InterPro" id="IPR051260">
    <property type="entry name" value="Diverse_substr_monoxygenases"/>
</dbReference>
<feature type="domain" description="Luciferase-like" evidence="5">
    <location>
        <begin position="135"/>
        <end position="327"/>
    </location>
</feature>
<sequence length="421" mass="46839">MPPTLVGWSPCFCSGDVSGWNDLIYFDRPLNANPDLPARIASNWPLTPVDPTSMYGATGKDCTHYPTCRSQATDAAAPLETGALFTFSPLRKISMYRPSTIPYQEHRGFSRTFTPGHLSLGLFFPLEAFDGDTPSMLNQVALAKRAEELGFCALWFRDVPLRDPGFGDVGQVFDPWVYLGYIAAHTSEITLGTASIAIPLHHPLHTAKASASIDQLSAGRLILGVASGDRPVEFSAFGVDAERRGDIFREYYEVIRRAHSTSFEPIRWSGGELRGADLIPKPTTQVIPMLVTGHSRQSLDWIARESTGWINYPRQPNMQRLIVEDWRLEVMKQCGSVYKPFAQSLYIDLAENPSTPPTRIHLGFRLGRDHLRGLLEVLQEIGVDHVILNLKYSKRPAAQVIEELGTHIVPQFGVQPRSEAN</sequence>
<dbReference type="GO" id="GO:0004497">
    <property type="term" value="F:monooxygenase activity"/>
    <property type="evidence" value="ECO:0007669"/>
    <property type="project" value="UniProtKB-KW"/>
</dbReference>